<proteinExistence type="predicted"/>
<name>A0A243D345_BACTU</name>
<dbReference type="Proteomes" id="UP000194911">
    <property type="component" value="Unassembled WGS sequence"/>
</dbReference>
<reference evidence="1 2" key="1">
    <citation type="submission" date="2016-10" db="EMBL/GenBank/DDBJ databases">
        <title>Comparative genomics of Bacillus thuringiensis reveals a path to pathogens against multiple invertebrate hosts.</title>
        <authorList>
            <person name="Zheng J."/>
            <person name="Gao Q."/>
            <person name="Liu H."/>
            <person name="Peng D."/>
            <person name="Ruan L."/>
            <person name="Sun M."/>
        </authorList>
    </citation>
    <scope>NUCLEOTIDE SEQUENCE [LARGE SCALE GENOMIC DNA]</scope>
    <source>
        <strain evidence="1">BGSC 4CE1</strain>
    </source>
</reference>
<dbReference type="AlphaFoldDB" id="A0A243D345"/>
<evidence type="ECO:0000313" key="1">
    <source>
        <dbReference type="EMBL" id="OTY80869.1"/>
    </source>
</evidence>
<gene>
    <name evidence="1" type="ORF">BK749_00085</name>
</gene>
<dbReference type="EMBL" id="NFDQ01000002">
    <property type="protein sequence ID" value="OTY80869.1"/>
    <property type="molecule type" value="Genomic_DNA"/>
</dbReference>
<accession>A0A243D345</accession>
<comment type="caution">
    <text evidence="1">The sequence shown here is derived from an EMBL/GenBank/DDBJ whole genome shotgun (WGS) entry which is preliminary data.</text>
</comment>
<protein>
    <submittedName>
        <fullName evidence="1">Uncharacterized protein</fullName>
    </submittedName>
</protein>
<organism evidence="1 2">
    <name type="scientific">Bacillus thuringiensis serovar vazensis</name>
    <dbReference type="NCBI Taxonomy" id="180867"/>
    <lineage>
        <taxon>Bacteria</taxon>
        <taxon>Bacillati</taxon>
        <taxon>Bacillota</taxon>
        <taxon>Bacilli</taxon>
        <taxon>Bacillales</taxon>
        <taxon>Bacillaceae</taxon>
        <taxon>Bacillus</taxon>
        <taxon>Bacillus cereus group</taxon>
    </lineage>
</organism>
<sequence length="102" mass="11379">MVDPDYYNGSEYRAGQAFNFSNFRGKKFFEQRLNLSGIVNSSSKVFASITEVGIIGGQVKPFQGAASMEIKNVVPHDDGIVIVRGMIHWDSDLNYRISVVVF</sequence>
<evidence type="ECO:0000313" key="2">
    <source>
        <dbReference type="Proteomes" id="UP000194911"/>
    </source>
</evidence>